<dbReference type="PROSITE" id="PS51186">
    <property type="entry name" value="GNAT"/>
    <property type="match status" value="1"/>
</dbReference>
<accession>A0ABW3T7B8</accession>
<evidence type="ECO:0000313" key="6">
    <source>
        <dbReference type="Proteomes" id="UP001597216"/>
    </source>
</evidence>
<dbReference type="RefSeq" id="WP_377354764.1">
    <property type="nucleotide sequence ID" value="NZ_JBHTLQ010000081.1"/>
</dbReference>
<dbReference type="EMBL" id="JBHTLQ010000081">
    <property type="protein sequence ID" value="MFD1192817.1"/>
    <property type="molecule type" value="Genomic_DNA"/>
</dbReference>
<dbReference type="Pfam" id="PF13302">
    <property type="entry name" value="Acetyltransf_3"/>
    <property type="match status" value="1"/>
</dbReference>
<dbReference type="PANTHER" id="PTHR43792">
    <property type="entry name" value="GNAT FAMILY, PUTATIVE (AFU_ORTHOLOGUE AFUA_3G00765)-RELATED-RELATED"/>
    <property type="match status" value="1"/>
</dbReference>
<dbReference type="Proteomes" id="UP001597216">
    <property type="component" value="Unassembled WGS sequence"/>
</dbReference>
<comment type="caution">
    <text evidence="5">The sequence shown here is derived from an EMBL/GenBank/DDBJ whole genome shotgun (WGS) entry which is preliminary data.</text>
</comment>
<keyword evidence="2 5" id="KW-0012">Acyltransferase</keyword>
<feature type="domain" description="N-acetyltransferase" evidence="4">
    <location>
        <begin position="19"/>
        <end position="186"/>
    </location>
</feature>
<dbReference type="PANTHER" id="PTHR43792:SF8">
    <property type="entry name" value="[RIBOSOMAL PROTEIN US5]-ALANINE N-ACETYLTRANSFERASE"/>
    <property type="match status" value="1"/>
</dbReference>
<dbReference type="InterPro" id="IPR016181">
    <property type="entry name" value="Acyl_CoA_acyltransferase"/>
</dbReference>
<organism evidence="5 6">
    <name type="scientific">Phenylobacterium conjunctum</name>
    <dbReference type="NCBI Taxonomy" id="1298959"/>
    <lineage>
        <taxon>Bacteria</taxon>
        <taxon>Pseudomonadati</taxon>
        <taxon>Pseudomonadota</taxon>
        <taxon>Alphaproteobacteria</taxon>
        <taxon>Caulobacterales</taxon>
        <taxon>Caulobacteraceae</taxon>
        <taxon>Phenylobacterium</taxon>
    </lineage>
</organism>
<sequence>MVFPPDDLEPWFPIETERLMLREARPEDFDDIHAYAVRDDVVRFMIWGPNTAEETRTVLDGWLDEQALWPRPGVNLVIEELATERVVGSIRLTIQDAANRTADMGYTLHSDVWRRGYGTEAARAVLQAAFGPLGLHRVFAMADTDNVGSWGIMEKLGMRREATLRKNRQVRGDWRDNHVYAILAEEFTRI</sequence>
<keyword evidence="6" id="KW-1185">Reference proteome</keyword>
<dbReference type="EC" id="2.3.-.-" evidence="5"/>
<protein>
    <submittedName>
        <fullName evidence="5">GNAT family N-acetyltransferase</fullName>
        <ecNumber evidence="5">2.3.-.-</ecNumber>
    </submittedName>
</protein>
<gene>
    <name evidence="5" type="ORF">ACFQ27_19670</name>
</gene>
<name>A0ABW3T7B8_9CAUL</name>
<keyword evidence="1 5" id="KW-0808">Transferase</keyword>
<dbReference type="GO" id="GO:0016746">
    <property type="term" value="F:acyltransferase activity"/>
    <property type="evidence" value="ECO:0007669"/>
    <property type="project" value="UniProtKB-KW"/>
</dbReference>
<evidence type="ECO:0000313" key="5">
    <source>
        <dbReference type="EMBL" id="MFD1192817.1"/>
    </source>
</evidence>
<evidence type="ECO:0000259" key="4">
    <source>
        <dbReference type="PROSITE" id="PS51186"/>
    </source>
</evidence>
<comment type="similarity">
    <text evidence="3">Belongs to the acetyltransferase family. RimJ subfamily.</text>
</comment>
<proteinExistence type="inferred from homology"/>
<evidence type="ECO:0000256" key="3">
    <source>
        <dbReference type="ARBA" id="ARBA00038502"/>
    </source>
</evidence>
<dbReference type="SUPFAM" id="SSF55729">
    <property type="entry name" value="Acyl-CoA N-acyltransferases (Nat)"/>
    <property type="match status" value="1"/>
</dbReference>
<dbReference type="Gene3D" id="3.40.630.30">
    <property type="match status" value="1"/>
</dbReference>
<dbReference type="InterPro" id="IPR000182">
    <property type="entry name" value="GNAT_dom"/>
</dbReference>
<evidence type="ECO:0000256" key="2">
    <source>
        <dbReference type="ARBA" id="ARBA00023315"/>
    </source>
</evidence>
<reference evidence="6" key="1">
    <citation type="journal article" date="2019" name="Int. J. Syst. Evol. Microbiol.">
        <title>The Global Catalogue of Microorganisms (GCM) 10K type strain sequencing project: providing services to taxonomists for standard genome sequencing and annotation.</title>
        <authorList>
            <consortium name="The Broad Institute Genomics Platform"/>
            <consortium name="The Broad Institute Genome Sequencing Center for Infectious Disease"/>
            <person name="Wu L."/>
            <person name="Ma J."/>
        </authorList>
    </citation>
    <scope>NUCLEOTIDE SEQUENCE [LARGE SCALE GENOMIC DNA]</scope>
    <source>
        <strain evidence="6">CCUG 55074</strain>
    </source>
</reference>
<dbReference type="InterPro" id="IPR051531">
    <property type="entry name" value="N-acetyltransferase"/>
</dbReference>
<evidence type="ECO:0000256" key="1">
    <source>
        <dbReference type="ARBA" id="ARBA00022679"/>
    </source>
</evidence>